<evidence type="ECO:0000313" key="2">
    <source>
        <dbReference type="Proteomes" id="UP000009047"/>
    </source>
</evidence>
<reference evidence="1 2" key="1">
    <citation type="journal article" date="2010" name="Stand. Genomic Sci.">
        <title>Complete genome sequence of Desulfarculus baarsii type strain (2st14).</title>
        <authorList>
            <person name="Sun H."/>
            <person name="Spring S."/>
            <person name="Lapidus A."/>
            <person name="Davenport K."/>
            <person name="Del Rio T.G."/>
            <person name="Tice H."/>
            <person name="Nolan M."/>
            <person name="Copeland A."/>
            <person name="Cheng J.F."/>
            <person name="Lucas S."/>
            <person name="Tapia R."/>
            <person name="Goodwin L."/>
            <person name="Pitluck S."/>
            <person name="Ivanova N."/>
            <person name="Pagani I."/>
            <person name="Mavromatis K."/>
            <person name="Ovchinnikova G."/>
            <person name="Pati A."/>
            <person name="Chen A."/>
            <person name="Palaniappan K."/>
            <person name="Hauser L."/>
            <person name="Chang Y.J."/>
            <person name="Jeffries C.D."/>
            <person name="Detter J.C."/>
            <person name="Han C."/>
            <person name="Rohde M."/>
            <person name="Brambilla E."/>
            <person name="Goker M."/>
            <person name="Woyke T."/>
            <person name="Bristow J."/>
            <person name="Eisen J.A."/>
            <person name="Markowitz V."/>
            <person name="Hugenholtz P."/>
            <person name="Kyrpides N.C."/>
            <person name="Klenk H.P."/>
            <person name="Land M."/>
        </authorList>
    </citation>
    <scope>NUCLEOTIDE SEQUENCE [LARGE SCALE GENOMIC DNA]</scope>
    <source>
        <strain evidence="2">ATCC 33931 / DSM 2075 / LMG 7858 / VKM B-1802 / 2st14</strain>
    </source>
</reference>
<dbReference type="Gene3D" id="3.30.160.150">
    <property type="entry name" value="Lipoprotein like domain"/>
    <property type="match status" value="1"/>
</dbReference>
<sequence length="170" mass="18853">MKKALFGLFVLTLVISGCGYGFRNGQNNLPPDVHSIAVPVFANNTAEVRIETIFTDAVIAQFTRSQIVRIVPEGEADAVLRATLVGISLTDVSLTTAESSRQRRITIYVNAKLVRVRDGKVLWKENKLRQNRTYLITGSNVSDEGSKRMAITELAADLAETLHDRVFENF</sequence>
<dbReference type="GO" id="GO:0043165">
    <property type="term" value="P:Gram-negative-bacterium-type cell outer membrane assembly"/>
    <property type="evidence" value="ECO:0007669"/>
    <property type="project" value="InterPro"/>
</dbReference>
<accession>E1QGT8</accession>
<dbReference type="EMBL" id="CP002085">
    <property type="protein sequence ID" value="ADK84781.1"/>
    <property type="molecule type" value="Genomic_DNA"/>
</dbReference>
<gene>
    <name evidence="1" type="ordered locus">Deba_1413</name>
</gene>
<dbReference type="GO" id="GO:0019867">
    <property type="term" value="C:outer membrane"/>
    <property type="evidence" value="ECO:0007669"/>
    <property type="project" value="InterPro"/>
</dbReference>
<dbReference type="STRING" id="644282.Deba_1413"/>
<keyword evidence="2" id="KW-1185">Reference proteome</keyword>
<name>E1QGT8_DESB2</name>
<dbReference type="RefSeq" id="WP_013258234.1">
    <property type="nucleotide sequence ID" value="NC_014365.1"/>
</dbReference>
<dbReference type="KEGG" id="dbr:Deba_1413"/>
<protein>
    <recommendedName>
        <fullName evidence="3">Lipoprotein</fullName>
    </recommendedName>
</protein>
<dbReference type="InterPro" id="IPR007485">
    <property type="entry name" value="LPS_assembly_LptE"/>
</dbReference>
<evidence type="ECO:0000313" key="1">
    <source>
        <dbReference type="EMBL" id="ADK84781.1"/>
    </source>
</evidence>
<dbReference type="eggNOG" id="COG2980">
    <property type="taxonomic scope" value="Bacteria"/>
</dbReference>
<dbReference type="Pfam" id="PF04390">
    <property type="entry name" value="LptE"/>
    <property type="match status" value="1"/>
</dbReference>
<dbReference type="PROSITE" id="PS51257">
    <property type="entry name" value="PROKAR_LIPOPROTEIN"/>
    <property type="match status" value="1"/>
</dbReference>
<evidence type="ECO:0008006" key="3">
    <source>
        <dbReference type="Google" id="ProtNLM"/>
    </source>
</evidence>
<proteinExistence type="predicted"/>
<dbReference type="Proteomes" id="UP000009047">
    <property type="component" value="Chromosome"/>
</dbReference>
<organism evidence="1 2">
    <name type="scientific">Desulfarculus baarsii (strain ATCC 33931 / DSM 2075 / LMG 7858 / VKM B-1802 / 2st14)</name>
    <dbReference type="NCBI Taxonomy" id="644282"/>
    <lineage>
        <taxon>Bacteria</taxon>
        <taxon>Pseudomonadati</taxon>
        <taxon>Thermodesulfobacteriota</taxon>
        <taxon>Desulfarculia</taxon>
        <taxon>Desulfarculales</taxon>
        <taxon>Desulfarculaceae</taxon>
        <taxon>Desulfarculus</taxon>
    </lineage>
</organism>
<dbReference type="HOGENOM" id="CLU_114082_0_2_7"/>
<dbReference type="AlphaFoldDB" id="E1QGT8"/>